<reference evidence="3 4" key="1">
    <citation type="journal article" date="2016" name="Int. J. Syst. Evol. Microbiol.">
        <title>Pyruvatibacter mobilis gen. nov., sp. nov., a marine bacterium from the culture broth of Picochlorum sp. 122.</title>
        <authorList>
            <person name="Wang G."/>
            <person name="Tang M."/>
            <person name="Wu H."/>
            <person name="Dai S."/>
            <person name="Li T."/>
            <person name="Chen C."/>
            <person name="He H."/>
            <person name="Fan J."/>
            <person name="Xiang W."/>
            <person name="Li X."/>
        </authorList>
    </citation>
    <scope>NUCLEOTIDE SEQUENCE [LARGE SCALE GENOMIC DNA]</scope>
    <source>
        <strain evidence="3 4">GYP-11</strain>
    </source>
</reference>
<dbReference type="SMART" id="SM00327">
    <property type="entry name" value="VWA"/>
    <property type="match status" value="1"/>
</dbReference>
<proteinExistence type="predicted"/>
<organism evidence="3 4">
    <name type="scientific">Pyruvatibacter mobilis</name>
    <dbReference type="NCBI Taxonomy" id="1712261"/>
    <lineage>
        <taxon>Bacteria</taxon>
        <taxon>Pseudomonadati</taxon>
        <taxon>Pseudomonadota</taxon>
        <taxon>Alphaproteobacteria</taxon>
        <taxon>Hyphomicrobiales</taxon>
        <taxon>Parvibaculaceae</taxon>
        <taxon>Pyruvatibacter</taxon>
    </lineage>
</organism>
<dbReference type="InterPro" id="IPR036465">
    <property type="entry name" value="vWFA_dom_sf"/>
</dbReference>
<comment type="caution">
    <text evidence="3">The sequence shown here is derived from an EMBL/GenBank/DDBJ whole genome shotgun (WGS) entry which is preliminary data.</text>
</comment>
<feature type="signal peptide" evidence="1">
    <location>
        <begin position="1"/>
        <end position="25"/>
    </location>
</feature>
<dbReference type="AlphaFoldDB" id="A0A845QD89"/>
<protein>
    <submittedName>
        <fullName evidence="3">VWA domain-containing protein</fullName>
    </submittedName>
</protein>
<sequence length="457" mass="48213">MRFRAAISAFLVSAGLTAAALPAAAATNVVYILDASNSMWGQIDGTAKIETAREVMGDLLANVAEGTTVGLLAYGHRSEGACDDIEVLSGLGAETPEALLAKLNELKPKGKTPIAGALQAAAGVFPTNDANNNVILISDGIETCSGDPCAVAADLAKGGVDTKVHAVGFDVDDAAREQLECIAEKGNGSYYNAGNADELKVALAEVKEVVEAAPEPAPEPEPEPEPAEPTLAQFFFDGFDSELSEDWVVNNPNPDAFIVEDGNLLMINSTIAGFNSDTPQNLIVLKRDLPKGDWDAHFTFTGEFKTGKDNVTFGLFKDSANYLAGRFWSNAGCCGCSHAGVGIYKNSGGTITKFERPVIGNAIGCGAGMSAERLTSELTENETRPIRLSLHKRGRSYHVSFDRGEVAEDGTKIVVETDPLTSLRAPGEIAFLIGKWKQADGEVLINIDSVEIVSVSE</sequence>
<gene>
    <name evidence="3" type="ORF">GTQ45_12490</name>
</gene>
<evidence type="ECO:0000259" key="2">
    <source>
        <dbReference type="PROSITE" id="PS50234"/>
    </source>
</evidence>
<dbReference type="EMBL" id="WXYQ01000009">
    <property type="protein sequence ID" value="NBG96553.1"/>
    <property type="molecule type" value="Genomic_DNA"/>
</dbReference>
<dbReference type="InterPro" id="IPR002035">
    <property type="entry name" value="VWF_A"/>
</dbReference>
<feature type="domain" description="VWFA" evidence="2">
    <location>
        <begin position="28"/>
        <end position="210"/>
    </location>
</feature>
<dbReference type="RefSeq" id="WP_160588607.1">
    <property type="nucleotide sequence ID" value="NZ_BMHN01000001.1"/>
</dbReference>
<dbReference type="PROSITE" id="PS50234">
    <property type="entry name" value="VWFA"/>
    <property type="match status" value="1"/>
</dbReference>
<evidence type="ECO:0000313" key="4">
    <source>
        <dbReference type="Proteomes" id="UP000470384"/>
    </source>
</evidence>
<keyword evidence="4" id="KW-1185">Reference proteome</keyword>
<dbReference type="Proteomes" id="UP000470384">
    <property type="component" value="Unassembled WGS sequence"/>
</dbReference>
<feature type="chain" id="PRO_5033067275" evidence="1">
    <location>
        <begin position="26"/>
        <end position="457"/>
    </location>
</feature>
<evidence type="ECO:0000256" key="1">
    <source>
        <dbReference type="SAM" id="SignalP"/>
    </source>
</evidence>
<name>A0A845QD89_9HYPH</name>
<dbReference type="SUPFAM" id="SSF53300">
    <property type="entry name" value="vWA-like"/>
    <property type="match status" value="1"/>
</dbReference>
<keyword evidence="1" id="KW-0732">Signal</keyword>
<accession>A0A845QD89</accession>
<evidence type="ECO:0000313" key="3">
    <source>
        <dbReference type="EMBL" id="NBG96553.1"/>
    </source>
</evidence>
<dbReference type="GeneID" id="300654084"/>
<dbReference type="Gene3D" id="3.40.50.410">
    <property type="entry name" value="von Willebrand factor, type A domain"/>
    <property type="match status" value="1"/>
</dbReference>
<dbReference type="Pfam" id="PF13519">
    <property type="entry name" value="VWA_2"/>
    <property type="match status" value="1"/>
</dbReference>
<dbReference type="OrthoDB" id="9783818at2"/>